<evidence type="ECO:0000259" key="3">
    <source>
        <dbReference type="PROSITE" id="PS50001"/>
    </source>
</evidence>
<dbReference type="SMART" id="SM00252">
    <property type="entry name" value="SH2"/>
    <property type="match status" value="1"/>
</dbReference>
<sequence>MFEKQCLTFLCSFSYDQINLLCFLQAAESLFERDGDFLVRDSMSAPGNFVLSCFWKNSPQHFKIIKVVLRPKKGYSRELFQFEDDRFDNIPALIRFYVGGRRPISQASGAIIFHPINRTLPLRVIGERQTELKNNSSTKGRGGENQSGSSKRCSLSSSQKGTLQVINPLLRSGSQPANLENVGRRPSLQSAQSDSNLRTVSTAQHFKQPTFLEMRTKFSSLV</sequence>
<evidence type="ECO:0000313" key="4">
    <source>
        <dbReference type="EMBL" id="MEQ2242379.1"/>
    </source>
</evidence>
<dbReference type="EMBL" id="JAHRIQ010064617">
    <property type="protein sequence ID" value="MEQ2242379.1"/>
    <property type="molecule type" value="Genomic_DNA"/>
</dbReference>
<evidence type="ECO:0000256" key="2">
    <source>
        <dbReference type="SAM" id="MobiDB-lite"/>
    </source>
</evidence>
<evidence type="ECO:0000313" key="5">
    <source>
        <dbReference type="Proteomes" id="UP001482620"/>
    </source>
</evidence>
<gene>
    <name evidence="4" type="ORF">ILYODFUR_035335</name>
</gene>
<feature type="compositionally biased region" description="Low complexity" evidence="2">
    <location>
        <begin position="147"/>
        <end position="158"/>
    </location>
</feature>
<organism evidence="4 5">
    <name type="scientific">Ilyodon furcidens</name>
    <name type="common">goldbreast splitfin</name>
    <dbReference type="NCBI Taxonomy" id="33524"/>
    <lineage>
        <taxon>Eukaryota</taxon>
        <taxon>Metazoa</taxon>
        <taxon>Chordata</taxon>
        <taxon>Craniata</taxon>
        <taxon>Vertebrata</taxon>
        <taxon>Euteleostomi</taxon>
        <taxon>Actinopterygii</taxon>
        <taxon>Neopterygii</taxon>
        <taxon>Teleostei</taxon>
        <taxon>Neoteleostei</taxon>
        <taxon>Acanthomorphata</taxon>
        <taxon>Ovalentaria</taxon>
        <taxon>Atherinomorphae</taxon>
        <taxon>Cyprinodontiformes</taxon>
        <taxon>Goodeidae</taxon>
        <taxon>Ilyodon</taxon>
    </lineage>
</organism>
<dbReference type="Proteomes" id="UP001482620">
    <property type="component" value="Unassembled WGS sequence"/>
</dbReference>
<dbReference type="InterPro" id="IPR051853">
    <property type="entry name" value="SH2-Ras-GEF_adapter"/>
</dbReference>
<dbReference type="SUPFAM" id="SSF55550">
    <property type="entry name" value="SH2 domain"/>
    <property type="match status" value="1"/>
</dbReference>
<dbReference type="PANTHER" id="PTHR14247">
    <property type="entry name" value="BREAST CANCER ANTI-ESTROGEN RESISTANCE PROTEIN 3 HOMOLOG-LIKE PROTEIN"/>
    <property type="match status" value="1"/>
</dbReference>
<feature type="region of interest" description="Disordered" evidence="2">
    <location>
        <begin position="130"/>
        <end position="159"/>
    </location>
</feature>
<feature type="region of interest" description="Disordered" evidence="2">
    <location>
        <begin position="174"/>
        <end position="199"/>
    </location>
</feature>
<accession>A0ABV0UBR6</accession>
<protein>
    <recommendedName>
        <fullName evidence="3">SH2 domain-containing protein</fullName>
    </recommendedName>
</protein>
<dbReference type="InterPro" id="IPR044102">
    <property type="entry name" value="SH2_SHEP1/BCAR3/NSP1"/>
</dbReference>
<dbReference type="InterPro" id="IPR036860">
    <property type="entry name" value="SH2_dom_sf"/>
</dbReference>
<keyword evidence="1" id="KW-0727">SH2 domain</keyword>
<dbReference type="InterPro" id="IPR000980">
    <property type="entry name" value="SH2"/>
</dbReference>
<feature type="compositionally biased region" description="Polar residues" evidence="2">
    <location>
        <begin position="187"/>
        <end position="199"/>
    </location>
</feature>
<comment type="caution">
    <text evidence="4">The sequence shown here is derived from an EMBL/GenBank/DDBJ whole genome shotgun (WGS) entry which is preliminary data.</text>
</comment>
<reference evidence="4 5" key="1">
    <citation type="submission" date="2021-06" db="EMBL/GenBank/DDBJ databases">
        <authorList>
            <person name="Palmer J.M."/>
        </authorList>
    </citation>
    <scope>NUCLEOTIDE SEQUENCE [LARGE SCALE GENOMIC DNA]</scope>
    <source>
        <strain evidence="5">if_2019</strain>
        <tissue evidence="4">Muscle</tissue>
    </source>
</reference>
<dbReference type="Pfam" id="PF00017">
    <property type="entry name" value="SH2"/>
    <property type="match status" value="1"/>
</dbReference>
<evidence type="ECO:0000256" key="1">
    <source>
        <dbReference type="PROSITE-ProRule" id="PRU00191"/>
    </source>
</evidence>
<keyword evidence="5" id="KW-1185">Reference proteome</keyword>
<proteinExistence type="predicted"/>
<dbReference type="PROSITE" id="PS50001">
    <property type="entry name" value="SH2"/>
    <property type="match status" value="1"/>
</dbReference>
<dbReference type="CDD" id="cd10337">
    <property type="entry name" value="SH2_BCAR3"/>
    <property type="match status" value="1"/>
</dbReference>
<name>A0ABV0UBR6_9TELE</name>
<dbReference type="PANTHER" id="PTHR14247:SF11">
    <property type="entry name" value="SH2 DOMAIN-CONTAINING PROTEIN 3A"/>
    <property type="match status" value="1"/>
</dbReference>
<feature type="domain" description="SH2" evidence="3">
    <location>
        <begin position="13"/>
        <end position="116"/>
    </location>
</feature>
<dbReference type="Gene3D" id="3.30.505.10">
    <property type="entry name" value="SH2 domain"/>
    <property type="match status" value="1"/>
</dbReference>